<protein>
    <recommendedName>
        <fullName evidence="14">Disulfide bond formation protein B</fullName>
    </recommendedName>
    <alternativeName>
        <fullName evidence="14">Disulfide oxidoreductase</fullName>
    </alternativeName>
</protein>
<evidence type="ECO:0000256" key="7">
    <source>
        <dbReference type="ARBA" id="ARBA00022982"/>
    </source>
</evidence>
<dbReference type="HAMAP" id="MF_00286">
    <property type="entry name" value="DsbB"/>
    <property type="match status" value="1"/>
</dbReference>
<dbReference type="GO" id="GO:0015035">
    <property type="term" value="F:protein-disulfide reductase activity"/>
    <property type="evidence" value="ECO:0007669"/>
    <property type="project" value="UniProtKB-UniRule"/>
</dbReference>
<keyword evidence="9 14" id="KW-0560">Oxidoreductase</keyword>
<evidence type="ECO:0000256" key="6">
    <source>
        <dbReference type="ARBA" id="ARBA00022692"/>
    </source>
</evidence>
<dbReference type="AlphaFoldDB" id="A0A7G9TH68"/>
<sequence>MNPLRWSFRAQCFLGFAICAGLLGYALYVQFVQQLEPCPFCIFQRLAFAATGVFFLLGALHGPRRPGGRKGYGVLAFLGAATGIGIAGRHVWVQLYPPLMPSCGPGWDYMIETNTWLGVVQKVLTAKGDCSTIDWSFLGLTMPMWSLVWFALLAVWALWIGFRARRTSTFR</sequence>
<keyword evidence="7 14" id="KW-0249">Electron transport</keyword>
<dbReference type="PANTHER" id="PTHR36570">
    <property type="entry name" value="DISULFIDE BOND FORMATION PROTEIN B"/>
    <property type="match status" value="1"/>
</dbReference>
<evidence type="ECO:0000256" key="8">
    <source>
        <dbReference type="ARBA" id="ARBA00022989"/>
    </source>
</evidence>
<name>A0A7G9TH68_PSEMX</name>
<dbReference type="EMBL" id="CP060731">
    <property type="protein sequence ID" value="QNN79443.1"/>
    <property type="molecule type" value="Genomic_DNA"/>
</dbReference>
<evidence type="ECO:0000313" key="17">
    <source>
        <dbReference type="Proteomes" id="UP000515838"/>
    </source>
</evidence>
<keyword evidence="10 14" id="KW-0472">Membrane</keyword>
<dbReference type="InterPro" id="IPR023380">
    <property type="entry name" value="DsbB-like_sf"/>
</dbReference>
<feature type="transmembrane region" description="Helical" evidence="15">
    <location>
        <begin position="12"/>
        <end position="30"/>
    </location>
</feature>
<keyword evidence="4 14" id="KW-1003">Cell membrane</keyword>
<evidence type="ECO:0000256" key="9">
    <source>
        <dbReference type="ARBA" id="ARBA00023002"/>
    </source>
</evidence>
<evidence type="ECO:0000256" key="1">
    <source>
        <dbReference type="ARBA" id="ARBA00004429"/>
    </source>
</evidence>
<evidence type="ECO:0000256" key="12">
    <source>
        <dbReference type="ARBA" id="ARBA00023186"/>
    </source>
</evidence>
<dbReference type="Gene3D" id="1.20.1550.10">
    <property type="entry name" value="DsbB-like"/>
    <property type="match status" value="1"/>
</dbReference>
<dbReference type="NCBIfam" id="NF003354">
    <property type="entry name" value="PRK04388.1"/>
    <property type="match status" value="1"/>
</dbReference>
<dbReference type="Pfam" id="PF02600">
    <property type="entry name" value="DsbB"/>
    <property type="match status" value="1"/>
</dbReference>
<gene>
    <name evidence="14" type="primary">dsbB</name>
    <name evidence="16" type="ORF">IAE60_08625</name>
</gene>
<dbReference type="InterPro" id="IPR050183">
    <property type="entry name" value="DsbB"/>
</dbReference>
<evidence type="ECO:0000256" key="13">
    <source>
        <dbReference type="ARBA" id="ARBA00023284"/>
    </source>
</evidence>
<feature type="transmembrane region" description="Helical" evidence="15">
    <location>
        <begin position="72"/>
        <end position="92"/>
    </location>
</feature>
<organism evidence="16 17">
    <name type="scientific">Pseudoxanthomonas mexicana</name>
    <dbReference type="NCBI Taxonomy" id="128785"/>
    <lineage>
        <taxon>Bacteria</taxon>
        <taxon>Pseudomonadati</taxon>
        <taxon>Pseudomonadota</taxon>
        <taxon>Gammaproteobacteria</taxon>
        <taxon>Lysobacterales</taxon>
        <taxon>Lysobacteraceae</taxon>
        <taxon>Pseudoxanthomonas</taxon>
    </lineage>
</organism>
<dbReference type="GO" id="GO:0005886">
    <property type="term" value="C:plasma membrane"/>
    <property type="evidence" value="ECO:0007669"/>
    <property type="project" value="UniProtKB-SubCell"/>
</dbReference>
<keyword evidence="3 14" id="KW-0813">Transport</keyword>
<dbReference type="Proteomes" id="UP000515838">
    <property type="component" value="Chromosome"/>
</dbReference>
<dbReference type="GO" id="GO:0006457">
    <property type="term" value="P:protein folding"/>
    <property type="evidence" value="ECO:0007669"/>
    <property type="project" value="InterPro"/>
</dbReference>
<keyword evidence="13 14" id="KW-0676">Redox-active center</keyword>
<reference evidence="16 17" key="1">
    <citation type="submission" date="2020-08" db="EMBL/GenBank/DDBJ databases">
        <title>Streptomycin Non-resistant strain, P. mexicana.</title>
        <authorList>
            <person name="Ganesh-Kumar S."/>
            <person name="Zhe T."/>
            <person name="Yu Z."/>
            <person name="Min Y."/>
        </authorList>
    </citation>
    <scope>NUCLEOTIDE SEQUENCE [LARGE SCALE GENOMIC DNA]</scope>
    <source>
        <strain evidence="16 17">GTZY2</strain>
    </source>
</reference>
<evidence type="ECO:0000256" key="5">
    <source>
        <dbReference type="ARBA" id="ARBA00022519"/>
    </source>
</evidence>
<proteinExistence type="inferred from homology"/>
<keyword evidence="8 14" id="KW-1133">Transmembrane helix</keyword>
<dbReference type="GO" id="GO:0009055">
    <property type="term" value="F:electron transfer activity"/>
    <property type="evidence" value="ECO:0007669"/>
    <property type="project" value="UniProtKB-UniRule"/>
</dbReference>
<evidence type="ECO:0000256" key="11">
    <source>
        <dbReference type="ARBA" id="ARBA00023157"/>
    </source>
</evidence>
<keyword evidence="12 14" id="KW-0143">Chaperone</keyword>
<keyword evidence="5" id="KW-0997">Cell inner membrane</keyword>
<feature type="topological domain" description="Cytoplasmic" evidence="14">
    <location>
        <begin position="1"/>
        <end position="11"/>
    </location>
</feature>
<dbReference type="GeneID" id="81471030"/>
<keyword evidence="11 14" id="KW-1015">Disulfide bond</keyword>
<feature type="disulfide bond" description="Redox-active" evidence="14">
    <location>
        <begin position="38"/>
        <end position="41"/>
    </location>
</feature>
<evidence type="ECO:0000256" key="15">
    <source>
        <dbReference type="SAM" id="Phobius"/>
    </source>
</evidence>
<feature type="transmembrane region" description="Helical" evidence="15">
    <location>
        <begin position="42"/>
        <end position="60"/>
    </location>
</feature>
<dbReference type="InterPro" id="IPR022920">
    <property type="entry name" value="Disulphide_bond_form_DsbB"/>
</dbReference>
<accession>A0A7G9TH68</accession>
<evidence type="ECO:0000256" key="3">
    <source>
        <dbReference type="ARBA" id="ARBA00022448"/>
    </source>
</evidence>
<comment type="function">
    <text evidence="14">Required for disulfide bond formation in some periplasmic proteins. Acts by oxidizing the DsbA protein.</text>
</comment>
<dbReference type="RefSeq" id="WP_187574530.1">
    <property type="nucleotide sequence ID" value="NZ_CP060731.1"/>
</dbReference>
<keyword evidence="6 14" id="KW-0812">Transmembrane</keyword>
<comment type="subcellular location">
    <subcellularLocation>
        <location evidence="1">Cell inner membrane</location>
        <topology evidence="1">Multi-pass membrane protein</topology>
    </subcellularLocation>
    <subcellularLocation>
        <location evidence="14">Cell membrane</location>
        <topology evidence="14">Multi-pass membrane protein</topology>
    </subcellularLocation>
</comment>
<feature type="topological domain" description="Periplasmic" evidence="14">
    <location>
        <begin position="29"/>
        <end position="46"/>
    </location>
</feature>
<comment type="similarity">
    <text evidence="2 14">Belongs to the DsbB family.</text>
</comment>
<dbReference type="InterPro" id="IPR003752">
    <property type="entry name" value="DiS_bond_form_DsbB/BdbC"/>
</dbReference>
<feature type="transmembrane region" description="Helical" evidence="15">
    <location>
        <begin position="144"/>
        <end position="162"/>
    </location>
</feature>
<dbReference type="SUPFAM" id="SSF158442">
    <property type="entry name" value="DsbB-like"/>
    <property type="match status" value="1"/>
</dbReference>
<comment type="caution">
    <text evidence="14">Lacks conserved residue(s) required for the propagation of feature annotation.</text>
</comment>
<dbReference type="PANTHER" id="PTHR36570:SF3">
    <property type="entry name" value="DISULFIDE BOND FORMATION PROTEIN B"/>
    <property type="match status" value="1"/>
</dbReference>
<evidence type="ECO:0000256" key="4">
    <source>
        <dbReference type="ARBA" id="ARBA00022475"/>
    </source>
</evidence>
<evidence type="ECO:0000313" key="16">
    <source>
        <dbReference type="EMBL" id="QNN79443.1"/>
    </source>
</evidence>
<feature type="topological domain" description="Cytoplasmic" evidence="14">
    <location>
        <begin position="164"/>
        <end position="171"/>
    </location>
</feature>
<evidence type="ECO:0000256" key="14">
    <source>
        <dbReference type="HAMAP-Rule" id="MF_00286"/>
    </source>
</evidence>
<evidence type="ECO:0000256" key="10">
    <source>
        <dbReference type="ARBA" id="ARBA00023136"/>
    </source>
</evidence>
<evidence type="ECO:0000256" key="2">
    <source>
        <dbReference type="ARBA" id="ARBA00008823"/>
    </source>
</evidence>